<evidence type="ECO:0000313" key="3">
    <source>
        <dbReference type="Proteomes" id="UP001198182"/>
    </source>
</evidence>
<reference evidence="2" key="1">
    <citation type="submission" date="2021-10" db="EMBL/GenBank/DDBJ databases">
        <title>Anaerobic single-cell dispensing facilitates the cultivation of human gut bacteria.</title>
        <authorList>
            <person name="Afrizal A."/>
        </authorList>
    </citation>
    <scope>NUCLEOTIDE SEQUENCE</scope>
    <source>
        <strain evidence="2">CLA-AA-H215</strain>
    </source>
</reference>
<dbReference type="Gene3D" id="3.40.50.410">
    <property type="entry name" value="von Willebrand factor, type A domain"/>
    <property type="match status" value="1"/>
</dbReference>
<proteinExistence type="predicted"/>
<dbReference type="PANTHER" id="PTHR41248">
    <property type="entry name" value="NORD PROTEIN"/>
    <property type="match status" value="1"/>
</dbReference>
<comment type="caution">
    <text evidence="2">The sequence shown here is derived from an EMBL/GenBank/DDBJ whole genome shotgun (WGS) entry which is preliminary data.</text>
</comment>
<dbReference type="InterPro" id="IPR051928">
    <property type="entry name" value="NorD/CobT"/>
</dbReference>
<dbReference type="Proteomes" id="UP001198182">
    <property type="component" value="Unassembled WGS sequence"/>
</dbReference>
<dbReference type="EMBL" id="JAJEQR010000001">
    <property type="protein sequence ID" value="MCC2229420.1"/>
    <property type="molecule type" value="Genomic_DNA"/>
</dbReference>
<dbReference type="AlphaFoldDB" id="A0AAE3JDP4"/>
<gene>
    <name evidence="2" type="ORF">LKD81_00195</name>
</gene>
<name>A0AAE3JDP4_9FIRM</name>
<accession>A0AAE3JDP4</accession>
<evidence type="ECO:0000259" key="1">
    <source>
        <dbReference type="Pfam" id="PF11775"/>
    </source>
</evidence>
<protein>
    <submittedName>
        <fullName evidence="2">Nitric oxide reductase activation protein</fullName>
    </submittedName>
</protein>
<feature type="domain" description="Cobalamin biosynthesis protein CobT VWA" evidence="1">
    <location>
        <begin position="408"/>
        <end position="466"/>
    </location>
</feature>
<sequence>MNDHWEMRLKNLLWTVSGDYSLEMSFEDDKWEETPWAALYDAVKEGAYVRYCSQTFREEVSLYLLKKIYLGAEEGTLVQAAGLCIDSMAGSRILAERPGAEMIRRRAYEELMDVRFDSLVKSDLGRLSLLWMRASLDGNALAERRLTEHLEHLKTLAKEQGIENREEDTAGEIAKQEEHGENGKAGQSENVRTFLETLDQIYNRLADPAFEKKRGGLDAVLSVTMEELQEFNWQDFLDEEALEQTLEAYRNQLDSRITETEHSNSRRDSGSGGTSIVQVSEEELKKRKEYTARNFGPSYMTKEEEKRRERILCRDVHADSALYYTEGILQAPLVKNYQYQYIRRQTEVNRTYYRRHYTMSRKNIGQLVETLQKALIRRTEPEISVGDTGAVLPGLLWKVGRVQTDRIFERRERQEPLNFVIDILIDASGSQRKRQSQVALQAFIISEALSRLQIPHRVMSFCSFWNTTVLHRFRDYEDPPEKNGNIFELYASSNNRDGLAIRAAAYDLMQRPQEGKVLVVLSDGRPNDKILYRAKGQEPDPRIPVYGDAYAVKDTAYEVRKIRAQGVRVLGVFTGEEADLQAERKIFGKDFAYIRDASVFAHTVGRYMKQLLEDL</sequence>
<organism evidence="2 3">
    <name type="scientific">Hominifimenecus microfluidus</name>
    <dbReference type="NCBI Taxonomy" id="2885348"/>
    <lineage>
        <taxon>Bacteria</taxon>
        <taxon>Bacillati</taxon>
        <taxon>Bacillota</taxon>
        <taxon>Clostridia</taxon>
        <taxon>Lachnospirales</taxon>
        <taxon>Lachnospiraceae</taxon>
        <taxon>Hominifimenecus</taxon>
    </lineage>
</organism>
<dbReference type="Pfam" id="PF11775">
    <property type="entry name" value="CobT_C"/>
    <property type="match status" value="1"/>
</dbReference>
<dbReference type="InterPro" id="IPR036465">
    <property type="entry name" value="vWFA_dom_sf"/>
</dbReference>
<keyword evidence="3" id="KW-1185">Reference proteome</keyword>
<dbReference type="RefSeq" id="WP_308452256.1">
    <property type="nucleotide sequence ID" value="NZ_JAJEQR010000001.1"/>
</dbReference>
<dbReference type="InterPro" id="IPR025861">
    <property type="entry name" value="CobT_VWA_dom"/>
</dbReference>
<evidence type="ECO:0000313" key="2">
    <source>
        <dbReference type="EMBL" id="MCC2229420.1"/>
    </source>
</evidence>
<dbReference type="PANTHER" id="PTHR41248:SF1">
    <property type="entry name" value="NORD PROTEIN"/>
    <property type="match status" value="1"/>
</dbReference>
<dbReference type="SUPFAM" id="SSF53300">
    <property type="entry name" value="vWA-like"/>
    <property type="match status" value="1"/>
</dbReference>